<dbReference type="EMBL" id="KN823054">
    <property type="protein sequence ID" value="KIO24763.1"/>
    <property type="molecule type" value="Genomic_DNA"/>
</dbReference>
<dbReference type="InterPro" id="IPR013902">
    <property type="entry name" value="Mug135-like_C"/>
</dbReference>
<dbReference type="InterPro" id="IPR036361">
    <property type="entry name" value="SAP_dom_sf"/>
</dbReference>
<dbReference type="Gene3D" id="1.10.720.30">
    <property type="entry name" value="SAP domain"/>
    <property type="match status" value="1"/>
</dbReference>
<dbReference type="Proteomes" id="UP000054248">
    <property type="component" value="Unassembled WGS sequence"/>
</dbReference>
<dbReference type="HOGENOM" id="CLU_1887269_0_0_1"/>
<dbReference type="InterPro" id="IPR003034">
    <property type="entry name" value="SAP_dom"/>
</dbReference>
<evidence type="ECO:0000313" key="4">
    <source>
        <dbReference type="EMBL" id="KIO24763.1"/>
    </source>
</evidence>
<dbReference type="Pfam" id="PF08593">
    <property type="entry name" value="Mug135_C"/>
    <property type="match status" value="1"/>
</dbReference>
<protein>
    <recommendedName>
        <fullName evidence="3">SAP domain-containing protein</fullName>
    </recommendedName>
</protein>
<dbReference type="AlphaFoldDB" id="A0A0C3KTG8"/>
<name>A0A0C3KTG8_9AGAM</name>
<evidence type="ECO:0000259" key="3">
    <source>
        <dbReference type="PROSITE" id="PS50800"/>
    </source>
</evidence>
<reference evidence="5" key="2">
    <citation type="submission" date="2015-01" db="EMBL/GenBank/DDBJ databases">
        <title>Evolutionary Origins and Diversification of the Mycorrhizal Mutualists.</title>
        <authorList>
            <consortium name="DOE Joint Genome Institute"/>
            <consortium name="Mycorrhizal Genomics Consortium"/>
            <person name="Kohler A."/>
            <person name="Kuo A."/>
            <person name="Nagy L.G."/>
            <person name="Floudas D."/>
            <person name="Copeland A."/>
            <person name="Barry K.W."/>
            <person name="Cichocki N."/>
            <person name="Veneault-Fourrey C."/>
            <person name="LaButti K."/>
            <person name="Lindquist E.A."/>
            <person name="Lipzen A."/>
            <person name="Lundell T."/>
            <person name="Morin E."/>
            <person name="Murat C."/>
            <person name="Riley R."/>
            <person name="Ohm R."/>
            <person name="Sun H."/>
            <person name="Tunlid A."/>
            <person name="Henrissat B."/>
            <person name="Grigoriev I.V."/>
            <person name="Hibbett D.S."/>
            <person name="Martin F."/>
        </authorList>
    </citation>
    <scope>NUCLEOTIDE SEQUENCE [LARGE SCALE GENOMIC DNA]</scope>
    <source>
        <strain evidence="5">MUT 4182</strain>
    </source>
</reference>
<feature type="domain" description="SAP" evidence="3">
    <location>
        <begin position="89"/>
        <end position="123"/>
    </location>
</feature>
<gene>
    <name evidence="4" type="ORF">M407DRAFT_244302</name>
</gene>
<dbReference type="SMART" id="SM00513">
    <property type="entry name" value="SAP"/>
    <property type="match status" value="1"/>
</dbReference>
<keyword evidence="5" id="KW-1185">Reference proteome</keyword>
<keyword evidence="2" id="KW-0175">Coiled coil</keyword>
<proteinExistence type="inferred from homology"/>
<organism evidence="4 5">
    <name type="scientific">Tulasnella calospora MUT 4182</name>
    <dbReference type="NCBI Taxonomy" id="1051891"/>
    <lineage>
        <taxon>Eukaryota</taxon>
        <taxon>Fungi</taxon>
        <taxon>Dikarya</taxon>
        <taxon>Basidiomycota</taxon>
        <taxon>Agaricomycotina</taxon>
        <taxon>Agaricomycetes</taxon>
        <taxon>Cantharellales</taxon>
        <taxon>Tulasnellaceae</taxon>
        <taxon>Tulasnella</taxon>
    </lineage>
</organism>
<dbReference type="SUPFAM" id="SSF68906">
    <property type="entry name" value="SAP domain"/>
    <property type="match status" value="1"/>
</dbReference>
<sequence length="135" mass="15112">MLPEERDDAEIQSKLDRVLNNVEALRNEVGSLRDEVKSLSNNFGTFAIPIVQRHNAGCVSGVNFQRLPFADGTWPNEEQSTNLKSLTSINALTVPNLQNFCRLYDLDSTGLKQELLDRLYVHLGVAQVANQRRSG</sequence>
<feature type="coiled-coil region" evidence="2">
    <location>
        <begin position="8"/>
        <end position="42"/>
    </location>
</feature>
<dbReference type="PROSITE" id="PS50800">
    <property type="entry name" value="SAP"/>
    <property type="match status" value="1"/>
</dbReference>
<comment type="similarity">
    <text evidence="1">Belongs to the UPF0612 family.</text>
</comment>
<evidence type="ECO:0000256" key="1">
    <source>
        <dbReference type="ARBA" id="ARBA00005788"/>
    </source>
</evidence>
<evidence type="ECO:0000313" key="5">
    <source>
        <dbReference type="Proteomes" id="UP000054248"/>
    </source>
</evidence>
<accession>A0A0C3KTG8</accession>
<reference evidence="4 5" key="1">
    <citation type="submission" date="2014-04" db="EMBL/GenBank/DDBJ databases">
        <authorList>
            <consortium name="DOE Joint Genome Institute"/>
            <person name="Kuo A."/>
            <person name="Girlanda M."/>
            <person name="Perotto S."/>
            <person name="Kohler A."/>
            <person name="Nagy L.G."/>
            <person name="Floudas D."/>
            <person name="Copeland A."/>
            <person name="Barry K.W."/>
            <person name="Cichocki N."/>
            <person name="Veneault-Fourrey C."/>
            <person name="LaButti K."/>
            <person name="Lindquist E.A."/>
            <person name="Lipzen A."/>
            <person name="Lundell T."/>
            <person name="Morin E."/>
            <person name="Murat C."/>
            <person name="Sun H."/>
            <person name="Tunlid A."/>
            <person name="Henrissat B."/>
            <person name="Grigoriev I.V."/>
            <person name="Hibbett D.S."/>
            <person name="Martin F."/>
            <person name="Nordberg H.P."/>
            <person name="Cantor M.N."/>
            <person name="Hua S.X."/>
        </authorList>
    </citation>
    <scope>NUCLEOTIDE SEQUENCE [LARGE SCALE GENOMIC DNA]</scope>
    <source>
        <strain evidence="4 5">MUT 4182</strain>
    </source>
</reference>
<evidence type="ECO:0000256" key="2">
    <source>
        <dbReference type="SAM" id="Coils"/>
    </source>
</evidence>